<feature type="region of interest" description="Disordered" evidence="1">
    <location>
        <begin position="215"/>
        <end position="252"/>
    </location>
</feature>
<protein>
    <submittedName>
        <fullName evidence="2">Uncharacterized protein</fullName>
    </submittedName>
</protein>
<name>A0A8H6L1S9_9LECA</name>
<dbReference type="RefSeq" id="XP_037161812.1">
    <property type="nucleotide sequence ID" value="XM_037311378.1"/>
</dbReference>
<evidence type="ECO:0000313" key="2">
    <source>
        <dbReference type="EMBL" id="KAF6232383.1"/>
    </source>
</evidence>
<dbReference type="GeneID" id="59291139"/>
<dbReference type="EMBL" id="JACCJC010000049">
    <property type="protein sequence ID" value="KAF6232383.1"/>
    <property type="molecule type" value="Genomic_DNA"/>
</dbReference>
<keyword evidence="3" id="KW-1185">Reference proteome</keyword>
<gene>
    <name evidence="2" type="ORF">HO173_009488</name>
</gene>
<evidence type="ECO:0000313" key="3">
    <source>
        <dbReference type="Proteomes" id="UP000578531"/>
    </source>
</evidence>
<evidence type="ECO:0000256" key="1">
    <source>
        <dbReference type="SAM" id="MobiDB-lite"/>
    </source>
</evidence>
<comment type="caution">
    <text evidence="2">The sequence shown here is derived from an EMBL/GenBank/DDBJ whole genome shotgun (WGS) entry which is preliminary data.</text>
</comment>
<dbReference type="Proteomes" id="UP000578531">
    <property type="component" value="Unassembled WGS sequence"/>
</dbReference>
<organism evidence="2 3">
    <name type="scientific">Letharia columbiana</name>
    <dbReference type="NCBI Taxonomy" id="112416"/>
    <lineage>
        <taxon>Eukaryota</taxon>
        <taxon>Fungi</taxon>
        <taxon>Dikarya</taxon>
        <taxon>Ascomycota</taxon>
        <taxon>Pezizomycotina</taxon>
        <taxon>Lecanoromycetes</taxon>
        <taxon>OSLEUM clade</taxon>
        <taxon>Lecanoromycetidae</taxon>
        <taxon>Lecanorales</taxon>
        <taxon>Lecanorineae</taxon>
        <taxon>Parmeliaceae</taxon>
        <taxon>Letharia</taxon>
    </lineage>
</organism>
<accession>A0A8H6L1S9</accession>
<feature type="compositionally biased region" description="Acidic residues" evidence="1">
    <location>
        <begin position="224"/>
        <end position="237"/>
    </location>
</feature>
<reference evidence="2 3" key="1">
    <citation type="journal article" date="2020" name="Genomics">
        <title>Complete, high-quality genomes from long-read metagenomic sequencing of two wolf lichen thalli reveals enigmatic genome architecture.</title>
        <authorList>
            <person name="McKenzie S.K."/>
            <person name="Walston R.F."/>
            <person name="Allen J.L."/>
        </authorList>
    </citation>
    <scope>NUCLEOTIDE SEQUENCE [LARGE SCALE GENOMIC DNA]</scope>
    <source>
        <strain evidence="2">WasteWater2</strain>
    </source>
</reference>
<proteinExistence type="predicted"/>
<sequence>MYSTSSPLCLAGSGTSGDGPLLHSSCLSVIRSWTLAWDLYPGVQETYWNGSLVENKKIESMAKHLSNLRTDLNLSTTALSPRSMQQIFDDEKELKNLAIKCSETSDGLIEELHLLQIQGPPRERQALARSLKGLWKTGTIEDTQKKLDQYQNNLDTRKSRQLQEWYASSQQQSNNILRALGLGEAALYEAELKDTTSGVSELGRAIREVYQELKSQSMDSNTFPDEDDVLGEDDLPHDDDSIYYPMPSTPKD</sequence>
<dbReference type="AlphaFoldDB" id="A0A8H6L1S9"/>